<sequence length="150" mass="17447">MAALPNEIRWFYEGKVMNMIFNLGFLAMIGAALHRYFISVQSGTEFLDIFSIPQGDWKIYGVAFVWFAFAFWNSLLRWKCPKCRSTRYYLHSMEELDRWVGTKNVTEKLNNGASTNRAVSTTFVKLRKNYCCNGQGCDHSWSSIVKEEKN</sequence>
<organism evidence="2 3">
    <name type="scientific">Vibrio anguillarum</name>
    <name type="common">Listonella anguillarum</name>
    <dbReference type="NCBI Taxonomy" id="55601"/>
    <lineage>
        <taxon>Bacteria</taxon>
        <taxon>Pseudomonadati</taxon>
        <taxon>Pseudomonadota</taxon>
        <taxon>Gammaproteobacteria</taxon>
        <taxon>Vibrionales</taxon>
        <taxon>Vibrionaceae</taxon>
        <taxon>Vibrio</taxon>
    </lineage>
</organism>
<accession>A0AAW4BJ33</accession>
<evidence type="ECO:0000256" key="1">
    <source>
        <dbReference type="SAM" id="Phobius"/>
    </source>
</evidence>
<proteinExistence type="predicted"/>
<dbReference type="EMBL" id="SCLC01000070">
    <property type="protein sequence ID" value="MBF4436336.1"/>
    <property type="molecule type" value="Genomic_DNA"/>
</dbReference>
<gene>
    <name evidence="2" type="ORF">ERJ77_17800</name>
</gene>
<evidence type="ECO:0000313" key="2">
    <source>
        <dbReference type="EMBL" id="MBF4436336.1"/>
    </source>
</evidence>
<dbReference type="Proteomes" id="UP000786185">
    <property type="component" value="Unassembled WGS sequence"/>
</dbReference>
<keyword evidence="1" id="KW-0812">Transmembrane</keyword>
<feature type="transmembrane region" description="Helical" evidence="1">
    <location>
        <begin position="20"/>
        <end position="37"/>
    </location>
</feature>
<dbReference type="AlphaFoldDB" id="A0AAW4BJ33"/>
<protein>
    <recommendedName>
        <fullName evidence="4">Transmembrane protein</fullName>
    </recommendedName>
</protein>
<reference evidence="2" key="1">
    <citation type="journal article" date="2021" name="PeerJ">
        <title>Analysis of 44 Vibrio anguillarum genomes reveals high genetic diversity.</title>
        <authorList>
            <person name="Hansen M.J."/>
            <person name="Dalsgaard I."/>
        </authorList>
    </citation>
    <scope>NUCLEOTIDE SEQUENCE</scope>
    <source>
        <strain evidence="2">850617-1/1</strain>
    </source>
</reference>
<keyword evidence="1" id="KW-1133">Transmembrane helix</keyword>
<name>A0AAW4BJ33_VIBAN</name>
<keyword evidence="1" id="KW-0472">Membrane</keyword>
<feature type="transmembrane region" description="Helical" evidence="1">
    <location>
        <begin position="57"/>
        <end position="76"/>
    </location>
</feature>
<evidence type="ECO:0008006" key="4">
    <source>
        <dbReference type="Google" id="ProtNLM"/>
    </source>
</evidence>
<comment type="caution">
    <text evidence="2">The sequence shown here is derived from an EMBL/GenBank/DDBJ whole genome shotgun (WGS) entry which is preliminary data.</text>
</comment>
<evidence type="ECO:0000313" key="3">
    <source>
        <dbReference type="Proteomes" id="UP000786185"/>
    </source>
</evidence>